<proteinExistence type="predicted"/>
<dbReference type="EMBL" id="LAZR01002637">
    <property type="protein sequence ID" value="KKN27442.1"/>
    <property type="molecule type" value="Genomic_DNA"/>
</dbReference>
<sequence>METIGELKSKMAEMFGVSVEELGDPFSDRKRSFPEPVKYWCAKHNEWWYPQDNVCCPLCHYVVYKEG</sequence>
<comment type="caution">
    <text evidence="1">The sequence shown here is derived from an EMBL/GenBank/DDBJ whole genome shotgun (WGS) entry which is preliminary data.</text>
</comment>
<dbReference type="AlphaFoldDB" id="A0A0F9PRV9"/>
<gene>
    <name evidence="1" type="ORF">LCGC14_0864570</name>
</gene>
<organism evidence="1">
    <name type="scientific">marine sediment metagenome</name>
    <dbReference type="NCBI Taxonomy" id="412755"/>
    <lineage>
        <taxon>unclassified sequences</taxon>
        <taxon>metagenomes</taxon>
        <taxon>ecological metagenomes</taxon>
    </lineage>
</organism>
<name>A0A0F9PRV9_9ZZZZ</name>
<evidence type="ECO:0000313" key="1">
    <source>
        <dbReference type="EMBL" id="KKN27442.1"/>
    </source>
</evidence>
<protein>
    <submittedName>
        <fullName evidence="1">Uncharacterized protein</fullName>
    </submittedName>
</protein>
<accession>A0A0F9PRV9</accession>
<reference evidence="1" key="1">
    <citation type="journal article" date="2015" name="Nature">
        <title>Complex archaea that bridge the gap between prokaryotes and eukaryotes.</title>
        <authorList>
            <person name="Spang A."/>
            <person name="Saw J.H."/>
            <person name="Jorgensen S.L."/>
            <person name="Zaremba-Niedzwiedzka K."/>
            <person name="Martijn J."/>
            <person name="Lind A.E."/>
            <person name="van Eijk R."/>
            <person name="Schleper C."/>
            <person name="Guy L."/>
            <person name="Ettema T.J."/>
        </authorList>
    </citation>
    <scope>NUCLEOTIDE SEQUENCE</scope>
</reference>